<proteinExistence type="predicted"/>
<name>A0A375HB63_9BURK</name>
<dbReference type="EMBL" id="LT984806">
    <property type="protein sequence ID" value="SPD47487.1"/>
    <property type="molecule type" value="Genomic_DNA"/>
</dbReference>
<feature type="chain" id="PRO_5017085392" description="Lipoprotein" evidence="1">
    <location>
        <begin position="20"/>
        <end position="55"/>
    </location>
</feature>
<protein>
    <recommendedName>
        <fullName evidence="4">Lipoprotein</fullName>
    </recommendedName>
</protein>
<evidence type="ECO:0000313" key="3">
    <source>
        <dbReference type="Proteomes" id="UP000255168"/>
    </source>
</evidence>
<dbReference type="AlphaFoldDB" id="A0A375HB63"/>
<gene>
    <name evidence="2" type="ORF">CBM2607_12427</name>
</gene>
<dbReference type="Proteomes" id="UP000255168">
    <property type="component" value="Chromosome I"/>
</dbReference>
<keyword evidence="1" id="KW-0732">Signal</keyword>
<accession>A0A375HB63</accession>
<organism evidence="2 3">
    <name type="scientific">Cupriavidus neocaledonicus</name>
    <dbReference type="NCBI Taxonomy" id="1040979"/>
    <lineage>
        <taxon>Bacteria</taxon>
        <taxon>Pseudomonadati</taxon>
        <taxon>Pseudomonadota</taxon>
        <taxon>Betaproteobacteria</taxon>
        <taxon>Burkholderiales</taxon>
        <taxon>Burkholderiaceae</taxon>
        <taxon>Cupriavidus</taxon>
    </lineage>
</organism>
<evidence type="ECO:0008006" key="4">
    <source>
        <dbReference type="Google" id="ProtNLM"/>
    </source>
</evidence>
<sequence>MRAILICLLLGGCAGPPAARDCPALPTLKAGAVRADMINHIRVTADLYARCAARP</sequence>
<evidence type="ECO:0000313" key="2">
    <source>
        <dbReference type="EMBL" id="SPD47487.1"/>
    </source>
</evidence>
<reference evidence="2 3" key="1">
    <citation type="submission" date="2018-01" db="EMBL/GenBank/DDBJ databases">
        <authorList>
            <person name="Clerissi C."/>
        </authorList>
    </citation>
    <scope>NUCLEOTIDE SEQUENCE [LARGE SCALE GENOMIC DNA]</scope>
    <source>
        <strain evidence="2">Cupriavidus taiwanensis STM 6160</strain>
    </source>
</reference>
<feature type="signal peptide" evidence="1">
    <location>
        <begin position="1"/>
        <end position="19"/>
    </location>
</feature>
<evidence type="ECO:0000256" key="1">
    <source>
        <dbReference type="SAM" id="SignalP"/>
    </source>
</evidence>